<dbReference type="PANTHER" id="PTHR43415">
    <property type="entry name" value="SPERMIDINE N(1)-ACETYLTRANSFERASE"/>
    <property type="match status" value="1"/>
</dbReference>
<dbReference type="RefSeq" id="XP_018703167.1">
    <property type="nucleotide sequence ID" value="XM_018849669.1"/>
</dbReference>
<keyword evidence="2" id="KW-0808">Transferase</keyword>
<dbReference type="Proteomes" id="UP000076744">
    <property type="component" value="Unassembled WGS sequence"/>
</dbReference>
<evidence type="ECO:0000313" key="3">
    <source>
        <dbReference type="Proteomes" id="UP000076744"/>
    </source>
</evidence>
<accession>A0A167SY52</accession>
<reference evidence="2 3" key="1">
    <citation type="journal article" date="2016" name="Genome Biol. Evol.">
        <title>Divergent and convergent evolution of fungal pathogenicity.</title>
        <authorList>
            <person name="Shang Y."/>
            <person name="Xiao G."/>
            <person name="Zheng P."/>
            <person name="Cen K."/>
            <person name="Zhan S."/>
            <person name="Wang C."/>
        </authorList>
    </citation>
    <scope>NUCLEOTIDE SEQUENCE [LARGE SCALE GENOMIC DNA]</scope>
    <source>
        <strain evidence="2 3">ARSEF 2679</strain>
    </source>
</reference>
<name>A0A167SY52_CORFA</name>
<evidence type="ECO:0000259" key="1">
    <source>
        <dbReference type="PROSITE" id="PS51186"/>
    </source>
</evidence>
<dbReference type="EMBL" id="AZHB01000015">
    <property type="protein sequence ID" value="OAA60054.1"/>
    <property type="molecule type" value="Genomic_DNA"/>
</dbReference>
<dbReference type="GeneID" id="30022357"/>
<dbReference type="AlphaFoldDB" id="A0A167SY52"/>
<protein>
    <submittedName>
        <fullName evidence="2">Acyl-CoA N-acyltransferase</fullName>
    </submittedName>
</protein>
<feature type="domain" description="N-acetyltransferase" evidence="1">
    <location>
        <begin position="63"/>
        <end position="210"/>
    </location>
</feature>
<dbReference type="InterPro" id="IPR000182">
    <property type="entry name" value="GNAT_dom"/>
</dbReference>
<dbReference type="GO" id="GO:0016747">
    <property type="term" value="F:acyltransferase activity, transferring groups other than amino-acyl groups"/>
    <property type="evidence" value="ECO:0007669"/>
    <property type="project" value="InterPro"/>
</dbReference>
<dbReference type="Pfam" id="PF13302">
    <property type="entry name" value="Acetyltransf_3"/>
    <property type="match status" value="1"/>
</dbReference>
<dbReference type="InterPro" id="IPR016181">
    <property type="entry name" value="Acyl_CoA_acyltransferase"/>
</dbReference>
<proteinExistence type="predicted"/>
<dbReference type="Gene3D" id="3.40.630.30">
    <property type="match status" value="1"/>
</dbReference>
<comment type="caution">
    <text evidence="2">The sequence shown here is derived from an EMBL/GenBank/DDBJ whole genome shotgun (WGS) entry which is preliminary data.</text>
</comment>
<sequence length="219" mass="23899">MANEPIIDTSTTYNIDYTTDDIVNAWQTQRLRMIRIEPGDMHVRKALAVLQQDPVVTALASSAALQPVGGPDLDFAIGAISQAQLGVAVALLPTEPEAASSDKPVIVGNMTLGWGGLSARTAHHRTASVGITLARQWQGRGYGAEAMGWLLDWAFAHAGLHTVSLTAAAFNQRAIGMYKKVGFRVEGRHKERIFFNHGWHDEIAFGITEDEWALLRGRK</sequence>
<dbReference type="PANTHER" id="PTHR43415:SF3">
    <property type="entry name" value="GNAT-FAMILY ACETYLTRANSFERASE"/>
    <property type="match status" value="1"/>
</dbReference>
<dbReference type="SUPFAM" id="SSF55729">
    <property type="entry name" value="Acyl-CoA N-acyltransferases (Nat)"/>
    <property type="match status" value="1"/>
</dbReference>
<dbReference type="PROSITE" id="PS51186">
    <property type="entry name" value="GNAT"/>
    <property type="match status" value="1"/>
</dbReference>
<gene>
    <name evidence="2" type="ORF">ISF_06065</name>
</gene>
<evidence type="ECO:0000313" key="2">
    <source>
        <dbReference type="EMBL" id="OAA60054.1"/>
    </source>
</evidence>
<keyword evidence="3" id="KW-1185">Reference proteome</keyword>
<dbReference type="OrthoDB" id="64477at2759"/>
<organism evidence="2 3">
    <name type="scientific">Cordyceps fumosorosea (strain ARSEF 2679)</name>
    <name type="common">Isaria fumosorosea</name>
    <dbReference type="NCBI Taxonomy" id="1081104"/>
    <lineage>
        <taxon>Eukaryota</taxon>
        <taxon>Fungi</taxon>
        <taxon>Dikarya</taxon>
        <taxon>Ascomycota</taxon>
        <taxon>Pezizomycotina</taxon>
        <taxon>Sordariomycetes</taxon>
        <taxon>Hypocreomycetidae</taxon>
        <taxon>Hypocreales</taxon>
        <taxon>Cordycipitaceae</taxon>
        <taxon>Cordyceps</taxon>
    </lineage>
</organism>
<keyword evidence="2" id="KW-0012">Acyltransferase</keyword>